<organism evidence="1">
    <name type="scientific">marine metagenome</name>
    <dbReference type="NCBI Taxonomy" id="408172"/>
    <lineage>
        <taxon>unclassified sequences</taxon>
        <taxon>metagenomes</taxon>
        <taxon>ecological metagenomes</taxon>
    </lineage>
</organism>
<protein>
    <recommendedName>
        <fullName evidence="2">Metallopeptidase family protein</fullName>
    </recommendedName>
</protein>
<dbReference type="AlphaFoldDB" id="A0A381XD64"/>
<sequence>MQVSKDIFEDFVRIAIASLPERFIANMGNVSVIVADRPSPDQITESGLGPDEALYGLYDGVPLTERGGYVPPLPDVITIFQKPLQDGCRSLKQLEDEVRKTVMHELAHYFGFSDIELQDLGLG</sequence>
<evidence type="ECO:0000313" key="1">
    <source>
        <dbReference type="EMBL" id="SVA62679.1"/>
    </source>
</evidence>
<name>A0A381XD64_9ZZZZ</name>
<accession>A0A381XD64</accession>
<reference evidence="1" key="1">
    <citation type="submission" date="2018-05" db="EMBL/GenBank/DDBJ databases">
        <authorList>
            <person name="Lanie J.A."/>
            <person name="Ng W.-L."/>
            <person name="Kazmierczak K.M."/>
            <person name="Andrzejewski T.M."/>
            <person name="Davidsen T.M."/>
            <person name="Wayne K.J."/>
            <person name="Tettelin H."/>
            <person name="Glass J.I."/>
            <person name="Rusch D."/>
            <person name="Podicherti R."/>
            <person name="Tsui H.-C.T."/>
            <person name="Winkler M.E."/>
        </authorList>
    </citation>
    <scope>NUCLEOTIDE SEQUENCE</scope>
</reference>
<dbReference type="InterPro" id="IPR010428">
    <property type="entry name" value="Zincin_1"/>
</dbReference>
<dbReference type="EMBL" id="UINC01014749">
    <property type="protein sequence ID" value="SVA62679.1"/>
    <property type="molecule type" value="Genomic_DNA"/>
</dbReference>
<dbReference type="CDD" id="cd12952">
    <property type="entry name" value="MMP_ACEL2062"/>
    <property type="match status" value="1"/>
</dbReference>
<gene>
    <name evidence="1" type="ORF">METZ01_LOCUS115533</name>
</gene>
<proteinExistence type="predicted"/>
<dbReference type="Gene3D" id="3.30.2010.20">
    <property type="match status" value="1"/>
</dbReference>
<evidence type="ECO:0008006" key="2">
    <source>
        <dbReference type="Google" id="ProtNLM"/>
    </source>
</evidence>
<dbReference type="InterPro" id="IPR038555">
    <property type="entry name" value="Zincin_1_sf"/>
</dbReference>
<dbReference type="SUPFAM" id="SSF55486">
    <property type="entry name" value="Metalloproteases ('zincins'), catalytic domain"/>
    <property type="match status" value="1"/>
</dbReference>
<dbReference type="Pfam" id="PF06262">
    <property type="entry name" value="Zincin_1"/>
    <property type="match status" value="1"/>
</dbReference>